<accession>A0A8S5LS82</accession>
<reference evidence="1" key="1">
    <citation type="journal article" date="2021" name="Proc. Natl. Acad. Sci. U.S.A.">
        <title>A Catalog of Tens of Thousands of Viruses from Human Metagenomes Reveals Hidden Associations with Chronic Diseases.</title>
        <authorList>
            <person name="Tisza M.J."/>
            <person name="Buck C.B."/>
        </authorList>
    </citation>
    <scope>NUCLEOTIDE SEQUENCE</scope>
    <source>
        <strain evidence="1">CtYBm1</strain>
    </source>
</reference>
<proteinExistence type="predicted"/>
<sequence length="223" mass="26455">MIERIKEWDITIKCVILLFLLRNMILHPVIRNEAEEYLESHRILLSDWKEETDGPWYKEATYFDKSIYYEESYLSSDQWEVIQYDCFKNSCYKVSGTRIDILLNPTARIRKVGDDSAGQVFIIIRMTKESIPYICVLPKDPVFRNALVNRIQKCAINGDRNTLIKLINMNCETYKMLSRNKENGIFEMWTFGRQNYIKGVVNDGLYIYKYGEDWVCQHVQKTV</sequence>
<evidence type="ECO:0000313" key="1">
    <source>
        <dbReference type="EMBL" id="DAD72794.1"/>
    </source>
</evidence>
<name>A0A8S5LS82_9CAUD</name>
<protein>
    <submittedName>
        <fullName evidence="1">Uncharacterized protein</fullName>
    </submittedName>
</protein>
<organism evidence="1">
    <name type="scientific">Siphoviridae sp. ctYBm1</name>
    <dbReference type="NCBI Taxonomy" id="2826374"/>
    <lineage>
        <taxon>Viruses</taxon>
        <taxon>Duplodnaviria</taxon>
        <taxon>Heunggongvirae</taxon>
        <taxon>Uroviricota</taxon>
        <taxon>Caudoviricetes</taxon>
    </lineage>
</organism>
<dbReference type="EMBL" id="BK014726">
    <property type="protein sequence ID" value="DAD72794.1"/>
    <property type="molecule type" value="Genomic_DNA"/>
</dbReference>